<gene>
    <name evidence="2" type="ORF">GCU69_09580</name>
</gene>
<evidence type="ECO:0000313" key="3">
    <source>
        <dbReference type="Proteomes" id="UP000621266"/>
    </source>
</evidence>
<accession>A0ABQ7FL27</accession>
<sequence length="168" mass="19367">MNRVVFVVVHTENRAESEVDETIARYRQIFLDMEPVSGQEAMDKAILVILPDVSEEDAPRMVDETHRRLKSDFVDSGLMIGKFHPRSEQGGLHNPGFRPLRSPVPLLAIRHMVDSDLPFLNRVDDPTQDRIRFLESYGQRFDGAEPSRWSEKARAALEKNRLAQEREQ</sequence>
<proteinExistence type="predicted"/>
<dbReference type="InterPro" id="IPR049240">
    <property type="entry name" value="DUF6875"/>
</dbReference>
<keyword evidence="3" id="KW-1185">Reference proteome</keyword>
<protein>
    <recommendedName>
        <fullName evidence="1">DUF6875 domain-containing protein</fullName>
    </recommendedName>
</protein>
<organism evidence="2 3">
    <name type="scientific">Streptomyces lycii</name>
    <dbReference type="NCBI Taxonomy" id="2654337"/>
    <lineage>
        <taxon>Bacteria</taxon>
        <taxon>Bacillati</taxon>
        <taxon>Actinomycetota</taxon>
        <taxon>Actinomycetes</taxon>
        <taxon>Kitasatosporales</taxon>
        <taxon>Streptomycetaceae</taxon>
        <taxon>Streptomyces</taxon>
    </lineage>
</organism>
<dbReference type="Pfam" id="PF21780">
    <property type="entry name" value="DUF6875"/>
    <property type="match status" value="1"/>
</dbReference>
<dbReference type="Proteomes" id="UP000621266">
    <property type="component" value="Unassembled WGS sequence"/>
</dbReference>
<dbReference type="EMBL" id="WHPN01000232">
    <property type="protein sequence ID" value="KAF4409323.1"/>
    <property type="molecule type" value="Genomic_DNA"/>
</dbReference>
<evidence type="ECO:0000313" key="2">
    <source>
        <dbReference type="EMBL" id="KAF4409323.1"/>
    </source>
</evidence>
<feature type="domain" description="DUF6875" evidence="1">
    <location>
        <begin position="4"/>
        <end position="144"/>
    </location>
</feature>
<reference evidence="2 3" key="1">
    <citation type="submission" date="2019-10" db="EMBL/GenBank/DDBJ databases">
        <title>Streptomyces tenebrisbrunneis sp.nov., an endogenous actinomycete isolated from of Lycium ruthenicum.</title>
        <authorList>
            <person name="Ma L."/>
        </authorList>
    </citation>
    <scope>NUCLEOTIDE SEQUENCE [LARGE SCALE GENOMIC DNA]</scope>
    <source>
        <strain evidence="2 3">TRM 66187</strain>
    </source>
</reference>
<name>A0ABQ7FL27_9ACTN</name>
<evidence type="ECO:0000259" key="1">
    <source>
        <dbReference type="Pfam" id="PF21780"/>
    </source>
</evidence>
<comment type="caution">
    <text evidence="2">The sequence shown here is derived from an EMBL/GenBank/DDBJ whole genome shotgun (WGS) entry which is preliminary data.</text>
</comment>